<dbReference type="Proteomes" id="UP000694892">
    <property type="component" value="Chromosome 3L"/>
</dbReference>
<dbReference type="EMBL" id="CM004470">
    <property type="protein sequence ID" value="OCT88011.1"/>
    <property type="molecule type" value="Genomic_DNA"/>
</dbReference>
<evidence type="ECO:0000313" key="1">
    <source>
        <dbReference type="EMBL" id="OCT88011.1"/>
    </source>
</evidence>
<name>A0A974DC58_XENLA</name>
<gene>
    <name evidence="1" type="ORF">XELAEV_18016640mg</name>
</gene>
<reference evidence="2" key="1">
    <citation type="journal article" date="2016" name="Nature">
        <title>Genome evolution in the allotetraploid frog Xenopus laevis.</title>
        <authorList>
            <person name="Session A.M."/>
            <person name="Uno Y."/>
            <person name="Kwon T."/>
            <person name="Chapman J.A."/>
            <person name="Toyoda A."/>
            <person name="Takahashi S."/>
            <person name="Fukui A."/>
            <person name="Hikosaka A."/>
            <person name="Suzuki A."/>
            <person name="Kondo M."/>
            <person name="van Heeringen S.J."/>
            <person name="Quigley I."/>
            <person name="Heinz S."/>
            <person name="Ogino H."/>
            <person name="Ochi H."/>
            <person name="Hellsten U."/>
            <person name="Lyons J.B."/>
            <person name="Simakov O."/>
            <person name="Putnam N."/>
            <person name="Stites J."/>
            <person name="Kuroki Y."/>
            <person name="Tanaka T."/>
            <person name="Michiue T."/>
            <person name="Watanabe M."/>
            <person name="Bogdanovic O."/>
            <person name="Lister R."/>
            <person name="Georgiou G."/>
            <person name="Paranjpe S.S."/>
            <person name="van Kruijsbergen I."/>
            <person name="Shu S."/>
            <person name="Carlson J."/>
            <person name="Kinoshita T."/>
            <person name="Ohta Y."/>
            <person name="Mawaribuchi S."/>
            <person name="Jenkins J."/>
            <person name="Grimwood J."/>
            <person name="Schmutz J."/>
            <person name="Mitros T."/>
            <person name="Mozaffari S.V."/>
            <person name="Suzuki Y."/>
            <person name="Haramoto Y."/>
            <person name="Yamamoto T.S."/>
            <person name="Takagi C."/>
            <person name="Heald R."/>
            <person name="Miller K."/>
            <person name="Haudenschild C."/>
            <person name="Kitzman J."/>
            <person name="Nakayama T."/>
            <person name="Izutsu Y."/>
            <person name="Robert J."/>
            <person name="Fortriede J."/>
            <person name="Burns K."/>
            <person name="Lotay V."/>
            <person name="Karimi K."/>
            <person name="Yasuoka Y."/>
            <person name="Dichmann D.S."/>
            <person name="Flajnik M.F."/>
            <person name="Houston D.W."/>
            <person name="Shendure J."/>
            <person name="DuPasquier L."/>
            <person name="Vize P.D."/>
            <person name="Zorn A.M."/>
            <person name="Ito M."/>
            <person name="Marcotte E.M."/>
            <person name="Wallingford J.B."/>
            <person name="Ito Y."/>
            <person name="Asashima M."/>
            <person name="Ueno N."/>
            <person name="Matsuda Y."/>
            <person name="Veenstra G.J."/>
            <person name="Fujiyama A."/>
            <person name="Harland R.M."/>
            <person name="Taira M."/>
            <person name="Rokhsar D.S."/>
        </authorList>
    </citation>
    <scope>NUCLEOTIDE SEQUENCE [LARGE SCALE GENOMIC DNA]</scope>
    <source>
        <strain evidence="2">J</strain>
    </source>
</reference>
<protein>
    <submittedName>
        <fullName evidence="1">Uncharacterized protein</fullName>
    </submittedName>
</protein>
<evidence type="ECO:0000313" key="2">
    <source>
        <dbReference type="Proteomes" id="UP000694892"/>
    </source>
</evidence>
<proteinExistence type="predicted"/>
<sequence>MTIGNTINIIHKACFTNRFFSAHTKSQIHNFQGKKYPFFPYNIQITEAGDIDLTICKVFISQTPLKIHIIRKHHEKDTKTLKYFY</sequence>
<dbReference type="AlphaFoldDB" id="A0A974DC58"/>
<accession>A0A974DC58</accession>
<organism evidence="1 2">
    <name type="scientific">Xenopus laevis</name>
    <name type="common">African clawed frog</name>
    <dbReference type="NCBI Taxonomy" id="8355"/>
    <lineage>
        <taxon>Eukaryota</taxon>
        <taxon>Metazoa</taxon>
        <taxon>Chordata</taxon>
        <taxon>Craniata</taxon>
        <taxon>Vertebrata</taxon>
        <taxon>Euteleostomi</taxon>
        <taxon>Amphibia</taxon>
        <taxon>Batrachia</taxon>
        <taxon>Anura</taxon>
        <taxon>Pipoidea</taxon>
        <taxon>Pipidae</taxon>
        <taxon>Xenopodinae</taxon>
        <taxon>Xenopus</taxon>
        <taxon>Xenopus</taxon>
    </lineage>
</organism>